<evidence type="ECO:0000259" key="3">
    <source>
        <dbReference type="Pfam" id="PF07992"/>
    </source>
</evidence>
<feature type="domain" description="FAD/NAD(P)-binding" evidence="3">
    <location>
        <begin position="229"/>
        <end position="280"/>
    </location>
</feature>
<evidence type="ECO:0000256" key="1">
    <source>
        <dbReference type="ARBA" id="ARBA00022630"/>
    </source>
</evidence>
<dbReference type="Proteomes" id="UP001517247">
    <property type="component" value="Unassembled WGS sequence"/>
</dbReference>
<dbReference type="PRINTS" id="PR00469">
    <property type="entry name" value="PNDRDTASEII"/>
</dbReference>
<evidence type="ECO:0000313" key="4">
    <source>
        <dbReference type="EMBL" id="MFN0256656.1"/>
    </source>
</evidence>
<keyword evidence="5" id="KW-1185">Reference proteome</keyword>
<sequence length="307" mass="33319">MNETQKFDVIIIGGSYAGLSAALSLGRLSKTVMVIDSGNPCNQTVLKSYNFLTQNGNSPKQILEMAKEQVLAYPTVSFKNDKVIDLKGTDGNFEVRTKDGYTFSAKKILFATGVRDVLPKISGYSECWGISVVHCPYCHGFEFSGKVAAIYADDEAARQLVNLLLPMHAHLTLISKNSDENFDFGSNVTIIAQAISNIHHLNGWLNSITLENGDVLDIEVLYTDPSFEQHSHLPGSIGCRMTDKNLIYISSDLETSITGIYACGDCTSLMRSIATAVASGNLAGAIINKALSKAYLMEMLSDNKPAV</sequence>
<accession>A0ABW9JC01</accession>
<dbReference type="InterPro" id="IPR050097">
    <property type="entry name" value="Ferredoxin-NADP_redctase_2"/>
</dbReference>
<dbReference type="PANTHER" id="PTHR48105">
    <property type="entry name" value="THIOREDOXIN REDUCTASE 1-RELATED-RELATED"/>
    <property type="match status" value="1"/>
</dbReference>
<dbReference type="PRINTS" id="PR00368">
    <property type="entry name" value="FADPNR"/>
</dbReference>
<evidence type="ECO:0000313" key="5">
    <source>
        <dbReference type="Proteomes" id="UP001517247"/>
    </source>
</evidence>
<protein>
    <submittedName>
        <fullName evidence="4">NAD(P)/FAD-dependent oxidoreductase</fullName>
    </submittedName>
</protein>
<keyword evidence="2" id="KW-0560">Oxidoreductase</keyword>
<gene>
    <name evidence="4" type="ORF">E6A44_013795</name>
</gene>
<reference evidence="4 5" key="1">
    <citation type="submission" date="2024-12" db="EMBL/GenBank/DDBJ databases">
        <authorList>
            <person name="Hu S."/>
        </authorList>
    </citation>
    <scope>NUCLEOTIDE SEQUENCE [LARGE SCALE GENOMIC DNA]</scope>
    <source>
        <strain evidence="4 5">THG-T11</strain>
    </source>
</reference>
<dbReference type="InterPro" id="IPR036188">
    <property type="entry name" value="FAD/NAD-bd_sf"/>
</dbReference>
<proteinExistence type="predicted"/>
<keyword evidence="1" id="KW-0285">Flavoprotein</keyword>
<dbReference type="RefSeq" id="WP_138723747.1">
    <property type="nucleotide sequence ID" value="NZ_SSHJ02000007.1"/>
</dbReference>
<dbReference type="EMBL" id="SSHJ02000007">
    <property type="protein sequence ID" value="MFN0256656.1"/>
    <property type="molecule type" value="Genomic_DNA"/>
</dbReference>
<organism evidence="4 5">
    <name type="scientific">Pedobacter ureilyticus</name>
    <dbReference type="NCBI Taxonomy" id="1393051"/>
    <lineage>
        <taxon>Bacteria</taxon>
        <taxon>Pseudomonadati</taxon>
        <taxon>Bacteroidota</taxon>
        <taxon>Sphingobacteriia</taxon>
        <taxon>Sphingobacteriales</taxon>
        <taxon>Sphingobacteriaceae</taxon>
        <taxon>Pedobacter</taxon>
    </lineage>
</organism>
<feature type="domain" description="FAD/NAD(P)-binding" evidence="3">
    <location>
        <begin position="7"/>
        <end position="136"/>
    </location>
</feature>
<dbReference type="Pfam" id="PF07992">
    <property type="entry name" value="Pyr_redox_2"/>
    <property type="match status" value="2"/>
</dbReference>
<dbReference type="SUPFAM" id="SSF51905">
    <property type="entry name" value="FAD/NAD(P)-binding domain"/>
    <property type="match status" value="1"/>
</dbReference>
<dbReference type="Gene3D" id="3.50.50.60">
    <property type="entry name" value="FAD/NAD(P)-binding domain"/>
    <property type="match status" value="2"/>
</dbReference>
<name>A0ABW9JC01_9SPHI</name>
<dbReference type="InterPro" id="IPR023753">
    <property type="entry name" value="FAD/NAD-binding_dom"/>
</dbReference>
<comment type="caution">
    <text evidence="4">The sequence shown here is derived from an EMBL/GenBank/DDBJ whole genome shotgun (WGS) entry which is preliminary data.</text>
</comment>
<evidence type="ECO:0000256" key="2">
    <source>
        <dbReference type="ARBA" id="ARBA00023002"/>
    </source>
</evidence>